<evidence type="ECO:0000313" key="3">
    <source>
        <dbReference type="Proteomes" id="UP001595075"/>
    </source>
</evidence>
<keyword evidence="3" id="KW-1185">Reference proteome</keyword>
<dbReference type="Pfam" id="PF00656">
    <property type="entry name" value="Peptidase_C14"/>
    <property type="match status" value="1"/>
</dbReference>
<gene>
    <name evidence="2" type="ORF">VTL71DRAFT_8773</name>
</gene>
<feature type="domain" description="Peptidase C14 caspase" evidence="1">
    <location>
        <begin position="20"/>
        <end position="221"/>
    </location>
</feature>
<dbReference type="EMBL" id="JAZHXI010000002">
    <property type="protein sequence ID" value="KAL2074993.1"/>
    <property type="molecule type" value="Genomic_DNA"/>
</dbReference>
<dbReference type="Gene3D" id="3.40.50.1460">
    <property type="match status" value="1"/>
</dbReference>
<dbReference type="InterPro" id="IPR011600">
    <property type="entry name" value="Pept_C14_caspase"/>
</dbReference>
<reference evidence="2 3" key="1">
    <citation type="journal article" date="2024" name="Commun. Biol.">
        <title>Comparative genomic analysis of thermophilic fungi reveals convergent evolutionary adaptations and gene losses.</title>
        <authorList>
            <person name="Steindorff A.S."/>
            <person name="Aguilar-Pontes M.V."/>
            <person name="Robinson A.J."/>
            <person name="Andreopoulos B."/>
            <person name="LaButti K."/>
            <person name="Kuo A."/>
            <person name="Mondo S."/>
            <person name="Riley R."/>
            <person name="Otillar R."/>
            <person name="Haridas S."/>
            <person name="Lipzen A."/>
            <person name="Grimwood J."/>
            <person name="Schmutz J."/>
            <person name="Clum A."/>
            <person name="Reid I.D."/>
            <person name="Moisan M.C."/>
            <person name="Butler G."/>
            <person name="Nguyen T.T.M."/>
            <person name="Dewar K."/>
            <person name="Conant G."/>
            <person name="Drula E."/>
            <person name="Henrissat B."/>
            <person name="Hansel C."/>
            <person name="Singer S."/>
            <person name="Hutchinson M.I."/>
            <person name="de Vries R.P."/>
            <person name="Natvig D.O."/>
            <person name="Powell A.J."/>
            <person name="Tsang A."/>
            <person name="Grigoriev I.V."/>
        </authorList>
    </citation>
    <scope>NUCLEOTIDE SEQUENCE [LARGE SCALE GENOMIC DNA]</scope>
    <source>
        <strain evidence="2 3">CBS 494.80</strain>
    </source>
</reference>
<accession>A0ABR4D042</accession>
<sequence>MASTAIYPSFEVPKKKAIHCLLIYNEHDDTGCMDWTDTLKDVLNKSYEIESIKVFVVPSTRSQLLTVRAIRKLRDEHLDSSSVLFVFYSGHGDVDDRGRLYLPAYDPANPESPQTPPPSLDWQTLQEELIRTPSDVLIMLDCCHAGAAAEFGFGSPSLERAEGGGERGNIELFMSCRKDEVCFGGDDSFTSLLIGELEYSATPAGWTSFTIKELEDRMTEHIGDVRAESGGADWEKGEYQHMRMPVFKRIQRRSRSSIWLTPKKITEVLQPLVTPSDKLLEGGRGEQD</sequence>
<organism evidence="2 3">
    <name type="scientific">Oculimacula yallundae</name>
    <dbReference type="NCBI Taxonomy" id="86028"/>
    <lineage>
        <taxon>Eukaryota</taxon>
        <taxon>Fungi</taxon>
        <taxon>Dikarya</taxon>
        <taxon>Ascomycota</taxon>
        <taxon>Pezizomycotina</taxon>
        <taxon>Leotiomycetes</taxon>
        <taxon>Helotiales</taxon>
        <taxon>Ploettnerulaceae</taxon>
        <taxon>Oculimacula</taxon>
    </lineage>
</organism>
<comment type="caution">
    <text evidence="2">The sequence shown here is derived from an EMBL/GenBank/DDBJ whole genome shotgun (WGS) entry which is preliminary data.</text>
</comment>
<proteinExistence type="predicted"/>
<name>A0ABR4D042_9HELO</name>
<dbReference type="Proteomes" id="UP001595075">
    <property type="component" value="Unassembled WGS sequence"/>
</dbReference>
<evidence type="ECO:0000313" key="2">
    <source>
        <dbReference type="EMBL" id="KAL2074993.1"/>
    </source>
</evidence>
<evidence type="ECO:0000259" key="1">
    <source>
        <dbReference type="Pfam" id="PF00656"/>
    </source>
</evidence>
<protein>
    <recommendedName>
        <fullName evidence="1">Peptidase C14 caspase domain-containing protein</fullName>
    </recommendedName>
</protein>